<dbReference type="GO" id="GO:0005525">
    <property type="term" value="F:GTP binding"/>
    <property type="evidence" value="ECO:0007669"/>
    <property type="project" value="UniProtKB-UniRule"/>
</dbReference>
<dbReference type="AlphaFoldDB" id="A0A2T5VFG9"/>
<dbReference type="RefSeq" id="WP_107988057.1">
    <property type="nucleotide sequence ID" value="NZ_QAYG01000001.1"/>
</dbReference>
<dbReference type="CDD" id="cd01876">
    <property type="entry name" value="YihA_EngB"/>
    <property type="match status" value="1"/>
</dbReference>
<proteinExistence type="inferred from homology"/>
<dbReference type="GO" id="GO:0000917">
    <property type="term" value="P:division septum assembly"/>
    <property type="evidence" value="ECO:0007669"/>
    <property type="project" value="UniProtKB-KW"/>
</dbReference>
<evidence type="ECO:0000256" key="2">
    <source>
        <dbReference type="ARBA" id="ARBA00009638"/>
    </source>
</evidence>
<evidence type="ECO:0000256" key="6">
    <source>
        <dbReference type="ARBA" id="ARBA00022842"/>
    </source>
</evidence>
<keyword evidence="6" id="KW-0460">Magnesium</keyword>
<dbReference type="SUPFAM" id="SSF52540">
    <property type="entry name" value="P-loop containing nucleoside triphosphate hydrolases"/>
    <property type="match status" value="1"/>
</dbReference>
<dbReference type="InterPro" id="IPR019987">
    <property type="entry name" value="GTP-bd_ribosome_bio_YsxC"/>
</dbReference>
<dbReference type="NCBIfam" id="TIGR03598">
    <property type="entry name" value="GTPase_YsxC"/>
    <property type="match status" value="1"/>
</dbReference>
<dbReference type="InterPro" id="IPR027417">
    <property type="entry name" value="P-loop_NTPase"/>
</dbReference>
<comment type="function">
    <text evidence="10">Necessary for normal cell division and for the maintenance of normal septation.</text>
</comment>
<dbReference type="OrthoDB" id="9804921at2"/>
<keyword evidence="7 10" id="KW-0342">GTP-binding</keyword>
<feature type="domain" description="EngB-type G" evidence="11">
    <location>
        <begin position="42"/>
        <end position="222"/>
    </location>
</feature>
<comment type="cofactor">
    <cofactor evidence="1">
        <name>Mg(2+)</name>
        <dbReference type="ChEBI" id="CHEBI:18420"/>
    </cofactor>
</comment>
<evidence type="ECO:0000256" key="9">
    <source>
        <dbReference type="ARBA" id="ARBA00023306"/>
    </source>
</evidence>
<evidence type="ECO:0000256" key="7">
    <source>
        <dbReference type="ARBA" id="ARBA00023134"/>
    </source>
</evidence>
<gene>
    <name evidence="10" type="primary">engB</name>
    <name evidence="12" type="ORF">C8N35_101538</name>
</gene>
<sequence length="228" mass="24439">MDQNPNDSEARAAALEAGRLLFARPWEFVTSVARYDQLVPPAGVEVAFAGRSNVGKSSLINAVTGRNGLARTSNTPGRTQLLNFFSTADFGGAEPITIVDMPGYGYAEAPKKTVDAWTNLIFDYLRGRPNLRRVFVLVDARHGLKGNDLAALKALDTAAVTYQIVLTKADKVKPPALEKLVSQTIEAIGRRPAAFPQIIATSSEKGTGLDEVRATIAEIGGFRLPSIA</sequence>
<evidence type="ECO:0000256" key="10">
    <source>
        <dbReference type="HAMAP-Rule" id="MF_00321"/>
    </source>
</evidence>
<comment type="similarity">
    <text evidence="2 10">Belongs to the TRAFAC class TrmE-Era-EngA-EngB-Septin-like GTPase superfamily. EngB GTPase family.</text>
</comment>
<organism evidence="12 13">
    <name type="scientific">Breoghania corrubedonensis</name>
    <dbReference type="NCBI Taxonomy" id="665038"/>
    <lineage>
        <taxon>Bacteria</taxon>
        <taxon>Pseudomonadati</taxon>
        <taxon>Pseudomonadota</taxon>
        <taxon>Alphaproteobacteria</taxon>
        <taxon>Hyphomicrobiales</taxon>
        <taxon>Stappiaceae</taxon>
        <taxon>Breoghania</taxon>
    </lineage>
</organism>
<keyword evidence="3 10" id="KW-0132">Cell division</keyword>
<keyword evidence="4" id="KW-0479">Metal-binding</keyword>
<dbReference type="PROSITE" id="PS51706">
    <property type="entry name" value="G_ENGB"/>
    <property type="match status" value="1"/>
</dbReference>
<name>A0A2T5VFG9_9HYPH</name>
<evidence type="ECO:0000259" key="11">
    <source>
        <dbReference type="PROSITE" id="PS51706"/>
    </source>
</evidence>
<evidence type="ECO:0000313" key="12">
    <source>
        <dbReference type="EMBL" id="PTW62494.1"/>
    </source>
</evidence>
<dbReference type="PANTHER" id="PTHR11649:SF13">
    <property type="entry name" value="ENGB-TYPE G DOMAIN-CONTAINING PROTEIN"/>
    <property type="match status" value="1"/>
</dbReference>
<dbReference type="InterPro" id="IPR030393">
    <property type="entry name" value="G_ENGB_dom"/>
</dbReference>
<protein>
    <recommendedName>
        <fullName evidence="10">Probable GTP-binding protein EngB</fullName>
    </recommendedName>
</protein>
<evidence type="ECO:0000256" key="4">
    <source>
        <dbReference type="ARBA" id="ARBA00022723"/>
    </source>
</evidence>
<evidence type="ECO:0000256" key="3">
    <source>
        <dbReference type="ARBA" id="ARBA00022618"/>
    </source>
</evidence>
<dbReference type="InterPro" id="IPR006073">
    <property type="entry name" value="GTP-bd"/>
</dbReference>
<dbReference type="GO" id="GO:0046872">
    <property type="term" value="F:metal ion binding"/>
    <property type="evidence" value="ECO:0007669"/>
    <property type="project" value="UniProtKB-KW"/>
</dbReference>
<dbReference type="EMBL" id="QAYG01000001">
    <property type="protein sequence ID" value="PTW62494.1"/>
    <property type="molecule type" value="Genomic_DNA"/>
</dbReference>
<dbReference type="PANTHER" id="PTHR11649">
    <property type="entry name" value="MSS1/TRME-RELATED GTP-BINDING PROTEIN"/>
    <property type="match status" value="1"/>
</dbReference>
<dbReference type="HAMAP" id="MF_00321">
    <property type="entry name" value="GTPase_EngB"/>
    <property type="match status" value="1"/>
</dbReference>
<keyword evidence="5 10" id="KW-0547">Nucleotide-binding</keyword>
<accession>A0A2T5VFG9</accession>
<evidence type="ECO:0000313" key="13">
    <source>
        <dbReference type="Proteomes" id="UP000244081"/>
    </source>
</evidence>
<dbReference type="Proteomes" id="UP000244081">
    <property type="component" value="Unassembled WGS sequence"/>
</dbReference>
<keyword evidence="9 10" id="KW-0131">Cell cycle</keyword>
<dbReference type="Gene3D" id="3.40.50.300">
    <property type="entry name" value="P-loop containing nucleotide triphosphate hydrolases"/>
    <property type="match status" value="1"/>
</dbReference>
<comment type="caution">
    <text evidence="12">The sequence shown here is derived from an EMBL/GenBank/DDBJ whole genome shotgun (WGS) entry which is preliminary data.</text>
</comment>
<evidence type="ECO:0000256" key="5">
    <source>
        <dbReference type="ARBA" id="ARBA00022741"/>
    </source>
</evidence>
<keyword evidence="8 10" id="KW-0717">Septation</keyword>
<dbReference type="GO" id="GO:0005829">
    <property type="term" value="C:cytosol"/>
    <property type="evidence" value="ECO:0007669"/>
    <property type="project" value="TreeGrafter"/>
</dbReference>
<reference evidence="12 13" key="1">
    <citation type="submission" date="2018-04" db="EMBL/GenBank/DDBJ databases">
        <title>Genomic Encyclopedia of Archaeal and Bacterial Type Strains, Phase II (KMG-II): from individual species to whole genera.</title>
        <authorList>
            <person name="Goeker M."/>
        </authorList>
    </citation>
    <scope>NUCLEOTIDE SEQUENCE [LARGE SCALE GENOMIC DNA]</scope>
    <source>
        <strain evidence="12 13">DSM 23382</strain>
    </source>
</reference>
<evidence type="ECO:0000256" key="8">
    <source>
        <dbReference type="ARBA" id="ARBA00023210"/>
    </source>
</evidence>
<evidence type="ECO:0000256" key="1">
    <source>
        <dbReference type="ARBA" id="ARBA00001946"/>
    </source>
</evidence>
<keyword evidence="13" id="KW-1185">Reference proteome</keyword>
<dbReference type="Pfam" id="PF01926">
    <property type="entry name" value="MMR_HSR1"/>
    <property type="match status" value="1"/>
</dbReference>